<comment type="caution">
    <text evidence="2">The sequence shown here is derived from an EMBL/GenBank/DDBJ whole genome shotgun (WGS) entry which is preliminary data.</text>
</comment>
<feature type="region of interest" description="Disordered" evidence="1">
    <location>
        <begin position="43"/>
        <end position="65"/>
    </location>
</feature>
<proteinExistence type="predicted"/>
<evidence type="ECO:0000313" key="2">
    <source>
        <dbReference type="EMBL" id="MCZ8515274.1"/>
    </source>
</evidence>
<keyword evidence="3" id="KW-1185">Reference proteome</keyword>
<gene>
    <name evidence="2" type="ORF">O9H85_23235</name>
</gene>
<reference evidence="2 3" key="1">
    <citation type="submission" date="2022-12" db="EMBL/GenBank/DDBJ databases">
        <title>Draft genome sequence of Paenibacillus sp. dW9.</title>
        <authorList>
            <person name="Choi E.-W."/>
            <person name="Kim D.-U."/>
        </authorList>
    </citation>
    <scope>NUCLEOTIDE SEQUENCE [LARGE SCALE GENOMIC DNA]</scope>
    <source>
        <strain evidence="3">dW9</strain>
    </source>
</reference>
<name>A0ABT4QEH4_9BACL</name>
<protein>
    <submittedName>
        <fullName evidence="2">Uncharacterized protein</fullName>
    </submittedName>
</protein>
<sequence length="65" mass="7644">MMDSTGKVSSYGYTYTARSKLETETLHTGNVITYTYDLRGNWNSRAEDNRRNDRYHGDQFKDEVK</sequence>
<dbReference type="EMBL" id="JAQAGZ010000016">
    <property type="protein sequence ID" value="MCZ8515274.1"/>
    <property type="molecule type" value="Genomic_DNA"/>
</dbReference>
<dbReference type="Proteomes" id="UP001527882">
    <property type="component" value="Unassembled WGS sequence"/>
</dbReference>
<evidence type="ECO:0000313" key="3">
    <source>
        <dbReference type="Proteomes" id="UP001527882"/>
    </source>
</evidence>
<evidence type="ECO:0000256" key="1">
    <source>
        <dbReference type="SAM" id="MobiDB-lite"/>
    </source>
</evidence>
<feature type="compositionally biased region" description="Basic and acidic residues" evidence="1">
    <location>
        <begin position="45"/>
        <end position="65"/>
    </location>
</feature>
<accession>A0ABT4QEH4</accession>
<organism evidence="2 3">
    <name type="scientific">Paenibacillus gyeongsangnamensis</name>
    <dbReference type="NCBI Taxonomy" id="3388067"/>
    <lineage>
        <taxon>Bacteria</taxon>
        <taxon>Bacillati</taxon>
        <taxon>Bacillota</taxon>
        <taxon>Bacilli</taxon>
        <taxon>Bacillales</taxon>
        <taxon>Paenibacillaceae</taxon>
        <taxon>Paenibacillus</taxon>
    </lineage>
</organism>